<reference evidence="1" key="1">
    <citation type="journal article" date="2020" name="mSystems">
        <title>Genome- and Community-Level Interaction Insights into Carbon Utilization and Element Cycling Functions of Hydrothermarchaeota in Hydrothermal Sediment.</title>
        <authorList>
            <person name="Zhou Z."/>
            <person name="Liu Y."/>
            <person name="Xu W."/>
            <person name="Pan J."/>
            <person name="Luo Z.H."/>
            <person name="Li M."/>
        </authorList>
    </citation>
    <scope>NUCLEOTIDE SEQUENCE [LARGE SCALE GENOMIC DNA]</scope>
    <source>
        <strain evidence="1">SpSt-774</strain>
    </source>
</reference>
<accession>A0A7C4XE06</accession>
<sequence>MEARNIELPDWLGSGQDFFDTIQILKGKKINDGYMEMDYNFKFSDKFSYPVVFKIRNLEGDVVIDHIAFRVWGGKDDKQRKIEETITIPSVIRTLRRKDLINFFAEVIRNDIDFVLYLEEMPKKFRGVKFYELKENQKIVFNEKLIMEIMSCLEPTHSTATFGLDEVESIL</sequence>
<protein>
    <submittedName>
        <fullName evidence="1">Uncharacterized protein</fullName>
    </submittedName>
</protein>
<evidence type="ECO:0000313" key="1">
    <source>
        <dbReference type="EMBL" id="HGV97095.1"/>
    </source>
</evidence>
<comment type="caution">
    <text evidence="1">The sequence shown here is derived from an EMBL/GenBank/DDBJ whole genome shotgun (WGS) entry which is preliminary data.</text>
</comment>
<name>A0A7C4XE06_UNCW3</name>
<proteinExistence type="predicted"/>
<dbReference type="EMBL" id="DTGZ01000041">
    <property type="protein sequence ID" value="HGV97095.1"/>
    <property type="molecule type" value="Genomic_DNA"/>
</dbReference>
<organism evidence="1">
    <name type="scientific">candidate division WOR-3 bacterium</name>
    <dbReference type="NCBI Taxonomy" id="2052148"/>
    <lineage>
        <taxon>Bacteria</taxon>
        <taxon>Bacteria division WOR-3</taxon>
    </lineage>
</organism>
<gene>
    <name evidence="1" type="ORF">ENV60_02230</name>
</gene>
<dbReference type="AlphaFoldDB" id="A0A7C4XE06"/>